<dbReference type="InterPro" id="IPR023346">
    <property type="entry name" value="Lysozyme-like_dom_sf"/>
</dbReference>
<dbReference type="GO" id="GO:0042742">
    <property type="term" value="P:defense response to bacterium"/>
    <property type="evidence" value="ECO:0007669"/>
    <property type="project" value="UniProtKB-KW"/>
</dbReference>
<dbReference type="CDD" id="cd00737">
    <property type="entry name" value="lyz_endolysin_autolysin"/>
    <property type="match status" value="1"/>
</dbReference>
<protein>
    <recommendedName>
        <fullName evidence="4">Lysozyme</fullName>
        <ecNumber evidence="4">3.2.1.17</ecNumber>
    </recommendedName>
</protein>
<proteinExistence type="inferred from homology"/>
<organism evidence="6 7">
    <name type="scientific">Solirubrobacter ginsenosidimutans</name>
    <dbReference type="NCBI Taxonomy" id="490573"/>
    <lineage>
        <taxon>Bacteria</taxon>
        <taxon>Bacillati</taxon>
        <taxon>Actinomycetota</taxon>
        <taxon>Thermoleophilia</taxon>
        <taxon>Solirubrobacterales</taxon>
        <taxon>Solirubrobacteraceae</taxon>
        <taxon>Solirubrobacter</taxon>
    </lineage>
</organism>
<comment type="similarity">
    <text evidence="4">Belongs to the glycosyl hydrolase 24 family.</text>
</comment>
<gene>
    <name evidence="6" type="ORF">OM076_36530</name>
</gene>
<dbReference type="GO" id="GO:0031640">
    <property type="term" value="P:killing of cells of another organism"/>
    <property type="evidence" value="ECO:0007669"/>
    <property type="project" value="UniProtKB-KW"/>
</dbReference>
<dbReference type="InterPro" id="IPR002196">
    <property type="entry name" value="Glyco_hydro_24"/>
</dbReference>
<keyword evidence="2 4" id="KW-0081">Bacteriolytic enzyme</keyword>
<feature type="compositionally biased region" description="Basic and acidic residues" evidence="5">
    <location>
        <begin position="202"/>
        <end position="227"/>
    </location>
</feature>
<reference evidence="6" key="1">
    <citation type="submission" date="2022-10" db="EMBL/GenBank/DDBJ databases">
        <title>The WGS of Solirubrobacter ginsenosidimutans DSM 21036.</title>
        <authorList>
            <person name="Jiang Z."/>
        </authorList>
    </citation>
    <scope>NUCLEOTIDE SEQUENCE</scope>
    <source>
        <strain evidence="6">DSM 21036</strain>
    </source>
</reference>
<dbReference type="InterPro" id="IPR051018">
    <property type="entry name" value="Bacteriophage_GH24"/>
</dbReference>
<dbReference type="GO" id="GO:0003796">
    <property type="term" value="F:lysozyme activity"/>
    <property type="evidence" value="ECO:0007669"/>
    <property type="project" value="UniProtKB-EC"/>
</dbReference>
<dbReference type="AlphaFoldDB" id="A0A9X3MZE9"/>
<keyword evidence="4" id="KW-0378">Hydrolase</keyword>
<sequence length="227" mass="25068">MKTSQHGIEFIASFEGFIDHPYQDAVGVWTIGYGHTGPGTRGMGKISRTRGMELLAADVGIAEGAVNALRLQLTQGQFDALVSIAFNCGGGILAATRSLGQALRQPGMAGVPAAFRLYTHAGPRELPGLVRRREEEAKMWGTAQPAGPAAWLTPSELQRCRELDRLRKVEHPDPGQQRQIAELVGTLTTQRKRIWRSAQARPRGDGHGWDYRNRRQRYESLRSRTTA</sequence>
<evidence type="ECO:0000313" key="7">
    <source>
        <dbReference type="Proteomes" id="UP001149140"/>
    </source>
</evidence>
<dbReference type="EMBL" id="JAPDOD010000053">
    <property type="protein sequence ID" value="MDA0165831.1"/>
    <property type="molecule type" value="Genomic_DNA"/>
</dbReference>
<evidence type="ECO:0000256" key="3">
    <source>
        <dbReference type="ARBA" id="ARBA00023200"/>
    </source>
</evidence>
<dbReference type="PANTHER" id="PTHR38107:SF3">
    <property type="entry name" value="LYSOZYME RRRD-RELATED"/>
    <property type="match status" value="1"/>
</dbReference>
<dbReference type="GO" id="GO:0009253">
    <property type="term" value="P:peptidoglycan catabolic process"/>
    <property type="evidence" value="ECO:0007669"/>
    <property type="project" value="InterPro"/>
</dbReference>
<evidence type="ECO:0000313" key="6">
    <source>
        <dbReference type="EMBL" id="MDA0165831.1"/>
    </source>
</evidence>
<dbReference type="RefSeq" id="WP_270045093.1">
    <property type="nucleotide sequence ID" value="NZ_JAPDOD010000053.1"/>
</dbReference>
<keyword evidence="3" id="KW-1035">Host cytoplasm</keyword>
<keyword evidence="7" id="KW-1185">Reference proteome</keyword>
<name>A0A9X3MZE9_9ACTN</name>
<evidence type="ECO:0000256" key="4">
    <source>
        <dbReference type="RuleBase" id="RU003788"/>
    </source>
</evidence>
<dbReference type="Gene3D" id="1.10.530.40">
    <property type="match status" value="1"/>
</dbReference>
<dbReference type="InterPro" id="IPR023347">
    <property type="entry name" value="Lysozyme_dom_sf"/>
</dbReference>
<evidence type="ECO:0000256" key="2">
    <source>
        <dbReference type="ARBA" id="ARBA00022638"/>
    </source>
</evidence>
<dbReference type="SUPFAM" id="SSF53955">
    <property type="entry name" value="Lysozyme-like"/>
    <property type="match status" value="1"/>
</dbReference>
<dbReference type="PANTHER" id="PTHR38107">
    <property type="match status" value="1"/>
</dbReference>
<keyword evidence="1 4" id="KW-0929">Antimicrobial</keyword>
<evidence type="ECO:0000256" key="1">
    <source>
        <dbReference type="ARBA" id="ARBA00022529"/>
    </source>
</evidence>
<dbReference type="InterPro" id="IPR033907">
    <property type="entry name" value="Endolysin_autolysin"/>
</dbReference>
<keyword evidence="4" id="KW-0326">Glycosidase</keyword>
<comment type="caution">
    <text evidence="6">The sequence shown here is derived from an EMBL/GenBank/DDBJ whole genome shotgun (WGS) entry which is preliminary data.</text>
</comment>
<dbReference type="GO" id="GO:0016998">
    <property type="term" value="P:cell wall macromolecule catabolic process"/>
    <property type="evidence" value="ECO:0007669"/>
    <property type="project" value="InterPro"/>
</dbReference>
<feature type="region of interest" description="Disordered" evidence="5">
    <location>
        <begin position="194"/>
        <end position="227"/>
    </location>
</feature>
<comment type="catalytic activity">
    <reaction evidence="4">
        <text>Hydrolysis of (1-&gt;4)-beta-linkages between N-acetylmuramic acid and N-acetyl-D-glucosamine residues in a peptidoglycan and between N-acetyl-D-glucosamine residues in chitodextrins.</text>
        <dbReference type="EC" id="3.2.1.17"/>
    </reaction>
</comment>
<dbReference type="Pfam" id="PF00959">
    <property type="entry name" value="Phage_lysozyme"/>
    <property type="match status" value="1"/>
</dbReference>
<dbReference type="Proteomes" id="UP001149140">
    <property type="component" value="Unassembled WGS sequence"/>
</dbReference>
<accession>A0A9X3MZE9</accession>
<evidence type="ECO:0000256" key="5">
    <source>
        <dbReference type="SAM" id="MobiDB-lite"/>
    </source>
</evidence>
<dbReference type="EC" id="3.2.1.17" evidence="4"/>